<organism evidence="10 11">
    <name type="scientific">Stygiobacter electus</name>
    <dbReference type="NCBI Taxonomy" id="3032292"/>
    <lineage>
        <taxon>Bacteria</taxon>
        <taxon>Pseudomonadati</taxon>
        <taxon>Ignavibacteriota</taxon>
        <taxon>Ignavibacteria</taxon>
        <taxon>Ignavibacteriales</taxon>
        <taxon>Melioribacteraceae</taxon>
        <taxon>Stygiobacter</taxon>
    </lineage>
</organism>
<evidence type="ECO:0000256" key="4">
    <source>
        <dbReference type="ARBA" id="ARBA00034521"/>
    </source>
</evidence>
<evidence type="ECO:0000313" key="11">
    <source>
        <dbReference type="Proteomes" id="UP001221302"/>
    </source>
</evidence>
<dbReference type="NCBIfam" id="NF008823">
    <property type="entry name" value="PRK11873.1"/>
    <property type="match status" value="1"/>
</dbReference>
<keyword evidence="2" id="KW-0949">S-adenosyl-L-methionine</keyword>
<dbReference type="SUPFAM" id="SSF53335">
    <property type="entry name" value="S-adenosyl-L-methionine-dependent methyltransferases"/>
    <property type="match status" value="1"/>
</dbReference>
<evidence type="ECO:0000259" key="9">
    <source>
        <dbReference type="Pfam" id="PF13847"/>
    </source>
</evidence>
<evidence type="ECO:0000256" key="3">
    <source>
        <dbReference type="ARBA" id="ARBA00034487"/>
    </source>
</evidence>
<proteinExistence type="inferred from homology"/>
<reference evidence="10" key="1">
    <citation type="submission" date="2023-03" db="EMBL/GenBank/DDBJ databases">
        <title>Stygiobacter electus gen. nov., sp. nov., facultatively anaerobic thermotolerant bacterium of the class Ignavibacteria from a well of Yessentuki mineral water deposit.</title>
        <authorList>
            <person name="Podosokorskaya O.A."/>
            <person name="Elcheninov A.G."/>
            <person name="Petrova N.F."/>
            <person name="Zavarzina D.G."/>
            <person name="Kublanov I.V."/>
            <person name="Merkel A.Y."/>
        </authorList>
    </citation>
    <scope>NUCLEOTIDE SEQUENCE</scope>
    <source>
        <strain evidence="10">09-Me</strain>
    </source>
</reference>
<dbReference type="PANTHER" id="PTHR43675:SF8">
    <property type="entry name" value="ARSENITE METHYLTRANSFERASE"/>
    <property type="match status" value="1"/>
</dbReference>
<dbReference type="GO" id="GO:0030791">
    <property type="term" value="F:arsenite methyltransferase activity"/>
    <property type="evidence" value="ECO:0007669"/>
    <property type="project" value="UniProtKB-EC"/>
</dbReference>
<dbReference type="PANTHER" id="PTHR43675">
    <property type="entry name" value="ARSENITE METHYLTRANSFERASE"/>
    <property type="match status" value="1"/>
</dbReference>
<dbReference type="Proteomes" id="UP001221302">
    <property type="component" value="Unassembled WGS sequence"/>
</dbReference>
<comment type="catalytic activity">
    <reaction evidence="6">
        <text>arsenic triglutathione + [thioredoxin]-dithiol + S-adenosyl-L-methionine + 2 H2O = methylarsonous acid + [thioredoxin]-disulfide + 3 glutathione + S-adenosyl-L-homocysteine + H(+)</text>
        <dbReference type="Rhea" id="RHEA:69460"/>
        <dbReference type="Rhea" id="RHEA-COMP:10698"/>
        <dbReference type="Rhea" id="RHEA-COMP:10700"/>
        <dbReference type="ChEBI" id="CHEBI:15377"/>
        <dbReference type="ChEBI" id="CHEBI:15378"/>
        <dbReference type="ChEBI" id="CHEBI:17826"/>
        <dbReference type="ChEBI" id="CHEBI:29950"/>
        <dbReference type="ChEBI" id="CHEBI:50058"/>
        <dbReference type="ChEBI" id="CHEBI:57856"/>
        <dbReference type="ChEBI" id="CHEBI:57925"/>
        <dbReference type="ChEBI" id="CHEBI:59789"/>
        <dbReference type="ChEBI" id="CHEBI:183640"/>
        <dbReference type="EC" id="2.1.1.137"/>
    </reaction>
</comment>
<evidence type="ECO:0000256" key="7">
    <source>
        <dbReference type="ARBA" id="ARBA00047943"/>
    </source>
</evidence>
<evidence type="ECO:0000256" key="1">
    <source>
        <dbReference type="ARBA" id="ARBA00022679"/>
    </source>
</evidence>
<evidence type="ECO:0000313" key="10">
    <source>
        <dbReference type="EMBL" id="MDF1612850.1"/>
    </source>
</evidence>
<protein>
    <recommendedName>
        <fullName evidence="5">Arsenite methyltransferase</fullName>
        <ecNumber evidence="4">2.1.1.137</ecNumber>
    </recommendedName>
</protein>
<comment type="catalytic activity">
    <reaction evidence="7">
        <text>arsenic triglutathione + 2 [thioredoxin]-dithiol + 2 S-adenosyl-L-methionine + H2O = dimethylarsinous acid + 2 [thioredoxin]-disulfide + 3 glutathione + 2 S-adenosyl-L-homocysteine + 2 H(+)</text>
        <dbReference type="Rhea" id="RHEA:69464"/>
        <dbReference type="Rhea" id="RHEA-COMP:10698"/>
        <dbReference type="Rhea" id="RHEA-COMP:10700"/>
        <dbReference type="ChEBI" id="CHEBI:15377"/>
        <dbReference type="ChEBI" id="CHEBI:15378"/>
        <dbReference type="ChEBI" id="CHEBI:23808"/>
        <dbReference type="ChEBI" id="CHEBI:29950"/>
        <dbReference type="ChEBI" id="CHEBI:50058"/>
        <dbReference type="ChEBI" id="CHEBI:57856"/>
        <dbReference type="ChEBI" id="CHEBI:57925"/>
        <dbReference type="ChEBI" id="CHEBI:59789"/>
        <dbReference type="ChEBI" id="CHEBI:183640"/>
        <dbReference type="EC" id="2.1.1.137"/>
    </reaction>
</comment>
<dbReference type="CDD" id="cd02440">
    <property type="entry name" value="AdoMet_MTases"/>
    <property type="match status" value="1"/>
</dbReference>
<dbReference type="Pfam" id="PF13847">
    <property type="entry name" value="Methyltransf_31"/>
    <property type="match status" value="1"/>
</dbReference>
<comment type="catalytic activity">
    <reaction evidence="8">
        <text>arsenic triglutathione + 3 [thioredoxin]-dithiol + 3 S-adenosyl-L-methionine = trimethylarsine + 3 [thioredoxin]-disulfide + 3 glutathione + 3 S-adenosyl-L-homocysteine + 3 H(+)</text>
        <dbReference type="Rhea" id="RHEA:69432"/>
        <dbReference type="Rhea" id="RHEA-COMP:10698"/>
        <dbReference type="Rhea" id="RHEA-COMP:10700"/>
        <dbReference type="ChEBI" id="CHEBI:15378"/>
        <dbReference type="ChEBI" id="CHEBI:27130"/>
        <dbReference type="ChEBI" id="CHEBI:29950"/>
        <dbReference type="ChEBI" id="CHEBI:50058"/>
        <dbReference type="ChEBI" id="CHEBI:57856"/>
        <dbReference type="ChEBI" id="CHEBI:57925"/>
        <dbReference type="ChEBI" id="CHEBI:59789"/>
        <dbReference type="ChEBI" id="CHEBI:183640"/>
        <dbReference type="EC" id="2.1.1.137"/>
    </reaction>
</comment>
<dbReference type="AlphaFoldDB" id="A0AAE3P4K1"/>
<name>A0AAE3P4K1_9BACT</name>
<gene>
    <name evidence="10" type="primary">arsM</name>
    <name evidence="10" type="ORF">P0M35_11865</name>
</gene>
<accession>A0AAE3P4K1</accession>
<sequence>MKKSVKDIVKEKYSEIANQVESENCCSPSSCCSSNKSRCTAMNDNYKELDGYVPEADLQLGCGVPTIYAGIKEGNVVVDLGSGAGNDAFIARSLVGESGKVIGIDMTEKMIQKAKLNNSKLDYNNVEFRLGDIENIPLTNNSTDVVLSNCVLNLVPDKKKVFAETHRILKKGGHFCISDIVTKGILPEKLKESAELYTGCIAGAIDEDEYLRIISDAGFSNVEVKVSKKIPLPEEILANYFSQDEIIPFKNNEVGIFSITVVGYKI</sequence>
<keyword evidence="10" id="KW-0489">Methyltransferase</keyword>
<evidence type="ECO:0000256" key="5">
    <source>
        <dbReference type="ARBA" id="ARBA00034545"/>
    </source>
</evidence>
<feature type="domain" description="Methyltransferase" evidence="9">
    <location>
        <begin position="72"/>
        <end position="218"/>
    </location>
</feature>
<dbReference type="EC" id="2.1.1.137" evidence="4"/>
<keyword evidence="11" id="KW-1185">Reference proteome</keyword>
<dbReference type="InterPro" id="IPR029063">
    <property type="entry name" value="SAM-dependent_MTases_sf"/>
</dbReference>
<keyword evidence="1" id="KW-0808">Transferase</keyword>
<dbReference type="EMBL" id="JARGDL010000019">
    <property type="protein sequence ID" value="MDF1612850.1"/>
    <property type="molecule type" value="Genomic_DNA"/>
</dbReference>
<dbReference type="Gene3D" id="3.40.50.150">
    <property type="entry name" value="Vaccinia Virus protein VP39"/>
    <property type="match status" value="1"/>
</dbReference>
<dbReference type="InterPro" id="IPR025714">
    <property type="entry name" value="Methyltranfer_dom"/>
</dbReference>
<dbReference type="InterPro" id="IPR026669">
    <property type="entry name" value="Arsenite_MeTrfase-like"/>
</dbReference>
<evidence type="ECO:0000256" key="6">
    <source>
        <dbReference type="ARBA" id="ARBA00047941"/>
    </source>
</evidence>
<comment type="similarity">
    <text evidence="3">Belongs to the methyltransferase superfamily. Arsenite methyltransferase family.</text>
</comment>
<evidence type="ECO:0000256" key="8">
    <source>
        <dbReference type="ARBA" id="ARBA00048428"/>
    </source>
</evidence>
<dbReference type="RefSeq" id="WP_321536621.1">
    <property type="nucleotide sequence ID" value="NZ_JARGDL010000019.1"/>
</dbReference>
<evidence type="ECO:0000256" key="2">
    <source>
        <dbReference type="ARBA" id="ARBA00022691"/>
    </source>
</evidence>
<comment type="caution">
    <text evidence="10">The sequence shown here is derived from an EMBL/GenBank/DDBJ whole genome shotgun (WGS) entry which is preliminary data.</text>
</comment>
<dbReference type="GO" id="GO:0032259">
    <property type="term" value="P:methylation"/>
    <property type="evidence" value="ECO:0007669"/>
    <property type="project" value="UniProtKB-KW"/>
</dbReference>